<sequence length="99" mass="10940">MSVHILSSYRHQPYDIVGISHVTSHQLKDDILASIILVHGKRMQVISYPGVLVGSVDGRYNSVLERLIREDVAPYLGSSKEAHCGSARPMIRVISDAMP</sequence>
<gene>
    <name evidence="1" type="ORF">HCDG_05896</name>
</gene>
<dbReference type="EMBL" id="GG692428">
    <property type="protein sequence ID" value="EER39674.1"/>
    <property type="molecule type" value="Genomic_DNA"/>
</dbReference>
<evidence type="ECO:0000313" key="1">
    <source>
        <dbReference type="EMBL" id="EER39674.1"/>
    </source>
</evidence>
<dbReference type="Proteomes" id="UP000002624">
    <property type="component" value="Unassembled WGS sequence"/>
</dbReference>
<evidence type="ECO:0000313" key="2">
    <source>
        <dbReference type="Proteomes" id="UP000002624"/>
    </source>
</evidence>
<dbReference type="HOGENOM" id="CLU_2319707_0_0_1"/>
<name>C6HIL2_AJECH</name>
<dbReference type="VEuPathDB" id="FungiDB:HCDG_05896"/>
<dbReference type="AlphaFoldDB" id="C6HIL2"/>
<organism evidence="1 2">
    <name type="scientific">Ajellomyces capsulatus (strain H143)</name>
    <name type="common">Darling's disease fungus</name>
    <name type="synonym">Histoplasma capsulatum</name>
    <dbReference type="NCBI Taxonomy" id="544712"/>
    <lineage>
        <taxon>Eukaryota</taxon>
        <taxon>Fungi</taxon>
        <taxon>Dikarya</taxon>
        <taxon>Ascomycota</taxon>
        <taxon>Pezizomycotina</taxon>
        <taxon>Eurotiomycetes</taxon>
        <taxon>Eurotiomycetidae</taxon>
        <taxon>Onygenales</taxon>
        <taxon>Ajellomycetaceae</taxon>
        <taxon>Histoplasma</taxon>
    </lineage>
</organism>
<reference evidence="2" key="1">
    <citation type="submission" date="2009-05" db="EMBL/GenBank/DDBJ databases">
        <title>The genome sequence of Ajellomyces capsulatus strain H143.</title>
        <authorList>
            <person name="Champion M."/>
            <person name="Cuomo C.A."/>
            <person name="Ma L.-J."/>
            <person name="Henn M.R."/>
            <person name="Sil A."/>
            <person name="Goldman B."/>
            <person name="Young S.K."/>
            <person name="Kodira C.D."/>
            <person name="Zeng Q."/>
            <person name="Koehrsen M."/>
            <person name="Alvarado L."/>
            <person name="Berlin A.M."/>
            <person name="Borenstein D."/>
            <person name="Chen Z."/>
            <person name="Engels R."/>
            <person name="Freedman E."/>
            <person name="Gellesch M."/>
            <person name="Goldberg J."/>
            <person name="Griggs A."/>
            <person name="Gujja S."/>
            <person name="Heiman D.I."/>
            <person name="Hepburn T.A."/>
            <person name="Howarth C."/>
            <person name="Jen D."/>
            <person name="Larson L."/>
            <person name="Lewis B."/>
            <person name="Mehta T."/>
            <person name="Park D."/>
            <person name="Pearson M."/>
            <person name="Roberts A."/>
            <person name="Saif S."/>
            <person name="Shea T.D."/>
            <person name="Shenoy N."/>
            <person name="Sisk P."/>
            <person name="Stolte C."/>
            <person name="Sykes S."/>
            <person name="Walk T."/>
            <person name="White J."/>
            <person name="Yandava C."/>
            <person name="Klein B."/>
            <person name="McEwen J.G."/>
            <person name="Puccia R."/>
            <person name="Goldman G.H."/>
            <person name="Felipe M.S."/>
            <person name="Nino-Vega G."/>
            <person name="San-Blas G."/>
            <person name="Taylor J.W."/>
            <person name="Mendoza L."/>
            <person name="Galagan J.E."/>
            <person name="Nusbaum C."/>
            <person name="Birren B.W."/>
        </authorList>
    </citation>
    <scope>NUCLEOTIDE SEQUENCE [LARGE SCALE GENOMIC DNA]</scope>
    <source>
        <strain evidence="2">H143</strain>
    </source>
</reference>
<proteinExistence type="predicted"/>
<accession>C6HIL2</accession>
<protein>
    <submittedName>
        <fullName evidence="1">Uncharacterized protein</fullName>
    </submittedName>
</protein>